<gene>
    <name evidence="2" type="ORF">SAMN05421642_1164</name>
</gene>
<reference evidence="3" key="1">
    <citation type="submission" date="2017-06" db="EMBL/GenBank/DDBJ databases">
        <authorList>
            <person name="Varghese N."/>
            <person name="Submissions S."/>
        </authorList>
    </citation>
    <scope>NUCLEOTIDE SEQUENCE [LARGE SCALE GENOMIC DNA]</scope>
    <source>
        <strain evidence="3">JCM 23211</strain>
    </source>
</reference>
<dbReference type="Proteomes" id="UP000198327">
    <property type="component" value="Unassembled WGS sequence"/>
</dbReference>
<dbReference type="InterPro" id="IPR029068">
    <property type="entry name" value="Glyas_Bleomycin-R_OHBP_Dase"/>
</dbReference>
<keyword evidence="3" id="KW-1185">Reference proteome</keyword>
<dbReference type="Gene3D" id="3.30.720.120">
    <property type="match status" value="1"/>
</dbReference>
<evidence type="ECO:0000259" key="1">
    <source>
        <dbReference type="PROSITE" id="PS51819"/>
    </source>
</evidence>
<accession>A0A239M4H3</accession>
<dbReference type="PROSITE" id="PS51819">
    <property type="entry name" value="VOC"/>
    <property type="match status" value="1"/>
</dbReference>
<dbReference type="EMBL" id="FZOW01000016">
    <property type="protein sequence ID" value="SNT37586.1"/>
    <property type="molecule type" value="Genomic_DNA"/>
</dbReference>
<dbReference type="Gene3D" id="3.30.720.110">
    <property type="match status" value="1"/>
</dbReference>
<dbReference type="STRING" id="398843.A3K89_24520"/>
<protein>
    <submittedName>
        <fullName evidence="2">Uncharacterized conserved protein PhnB, glyoxalase superfamily</fullName>
    </submittedName>
</protein>
<proteinExistence type="predicted"/>
<dbReference type="AlphaFoldDB" id="A0A239M4H3"/>
<dbReference type="InterPro" id="IPR004360">
    <property type="entry name" value="Glyas_Fos-R_dOase_dom"/>
</dbReference>
<dbReference type="Pfam" id="PF00903">
    <property type="entry name" value="Glyoxalase"/>
    <property type="match status" value="1"/>
</dbReference>
<evidence type="ECO:0000313" key="3">
    <source>
        <dbReference type="Proteomes" id="UP000198327"/>
    </source>
</evidence>
<dbReference type="RefSeq" id="WP_342746278.1">
    <property type="nucleotide sequence ID" value="NZ_FZOW01000016.1"/>
</dbReference>
<dbReference type="SUPFAM" id="SSF54593">
    <property type="entry name" value="Glyoxalase/Bleomycin resistance protein/Dihydroxybiphenyl dioxygenase"/>
    <property type="match status" value="1"/>
</dbReference>
<sequence length="138" mass="15344">MITSFYPVVMTENVRATASFYIDVLQFETTFDSDWYVSLRRDPNVELAVLDSSHETVPPSLRHPARGTLLNLEVDDVDAEYDRLVVRGGATPLRDIRDEDFGQRHFILAGPDGVGIDIITPITPSAEFADSYAPAVSQ</sequence>
<dbReference type="InterPro" id="IPR037523">
    <property type="entry name" value="VOC_core"/>
</dbReference>
<feature type="domain" description="VOC" evidence="1">
    <location>
        <begin position="3"/>
        <end position="121"/>
    </location>
</feature>
<name>A0A239M4H3_9NOCA</name>
<evidence type="ECO:0000313" key="2">
    <source>
        <dbReference type="EMBL" id="SNT37586.1"/>
    </source>
</evidence>
<organism evidence="2 3">
    <name type="scientific">Rhodococcoides kyotonense</name>
    <dbReference type="NCBI Taxonomy" id="398843"/>
    <lineage>
        <taxon>Bacteria</taxon>
        <taxon>Bacillati</taxon>
        <taxon>Actinomycetota</taxon>
        <taxon>Actinomycetes</taxon>
        <taxon>Mycobacteriales</taxon>
        <taxon>Nocardiaceae</taxon>
        <taxon>Rhodococcoides</taxon>
    </lineage>
</organism>